<evidence type="ECO:0000256" key="5">
    <source>
        <dbReference type="SAM" id="Phobius"/>
    </source>
</evidence>
<dbReference type="PANTHER" id="PTHR45889">
    <property type="entry name" value="IG-LIKE DOMAIN-CONTAINING PROTEIN"/>
    <property type="match status" value="1"/>
</dbReference>
<dbReference type="Gene3D" id="2.60.40.10">
    <property type="entry name" value="Immunoglobulins"/>
    <property type="match status" value="5"/>
</dbReference>
<name>A0AAY4BU74_9TELE</name>
<evidence type="ECO:0000256" key="3">
    <source>
        <dbReference type="ARBA" id="ARBA00023157"/>
    </source>
</evidence>
<dbReference type="InterPro" id="IPR013783">
    <property type="entry name" value="Ig-like_fold"/>
</dbReference>
<keyword evidence="5" id="KW-0812">Transmembrane</keyword>
<organism evidence="7 8">
    <name type="scientific">Denticeps clupeoides</name>
    <name type="common">denticle herring</name>
    <dbReference type="NCBI Taxonomy" id="299321"/>
    <lineage>
        <taxon>Eukaryota</taxon>
        <taxon>Metazoa</taxon>
        <taxon>Chordata</taxon>
        <taxon>Craniata</taxon>
        <taxon>Vertebrata</taxon>
        <taxon>Euteleostomi</taxon>
        <taxon>Actinopterygii</taxon>
        <taxon>Neopterygii</taxon>
        <taxon>Teleostei</taxon>
        <taxon>Clupei</taxon>
        <taxon>Clupeiformes</taxon>
        <taxon>Denticipitoidei</taxon>
        <taxon>Denticipitidae</taxon>
        <taxon>Denticeps</taxon>
    </lineage>
</organism>
<dbReference type="GeneTree" id="ENSGT00940000155838"/>
<gene>
    <name evidence="7" type="primary">mcamb</name>
</gene>
<dbReference type="Ensembl" id="ENSDCDT00010030210.1">
    <property type="protein sequence ID" value="ENSDCDP00010024433.1"/>
    <property type="gene ID" value="ENSDCDG00010015467.1"/>
</dbReference>
<dbReference type="SMART" id="SM00408">
    <property type="entry name" value="IGc2"/>
    <property type="match status" value="4"/>
</dbReference>
<protein>
    <recommendedName>
        <fullName evidence="6">Ig-like domain-containing protein</fullName>
    </recommendedName>
</protein>
<dbReference type="InterPro" id="IPR013162">
    <property type="entry name" value="CD80_C2-set"/>
</dbReference>
<keyword evidence="8" id="KW-1185">Reference proteome</keyword>
<evidence type="ECO:0000313" key="7">
    <source>
        <dbReference type="Ensembl" id="ENSDCDP00010024433.1"/>
    </source>
</evidence>
<evidence type="ECO:0000256" key="4">
    <source>
        <dbReference type="ARBA" id="ARBA00023319"/>
    </source>
</evidence>
<feature type="domain" description="Ig-like" evidence="6">
    <location>
        <begin position="185"/>
        <end position="283"/>
    </location>
</feature>
<dbReference type="AlphaFoldDB" id="A0AAY4BU74"/>
<sequence>MVDMPAASGDGPLLLSLLEFGDAFAGMLGARGQVVARGADIGRAGEEDRKRLVGEREAGGIGQLQVSMEDQVNVFLGHFAEIPCMFSKPVDPHSVIIQWFSKAPGDSSPKQRIFYKDHTTSFTEKDTIQADRISMFDLGSGGMALTIKNVGLQDELDFICQVDSMSDGRAEGITRISVFHKPEFPTIKSETTGIHIINEEPSKIATCEVKNGYPTPNITWYRNGIPLQDSPGEVSVDIRQTKESSGLVSVDSTLKLKVMKEDKDAMFYCEVSYSTPGETRMVESPHIKITVHYPATFVEVLKESPKGQVKEGDTVYIRCNHDGNPAPEITFYHNNEELTNTLVVDNRLELHNVTRSQSGTYKCTIFDLTSYDENEDEMEIYVNFLDPAVVLPISPHIVSEGENMKATCNALSSLSTHTVWMKDGEQLLEGHVLNLSNISRDDAGEYICLVTTPSLDGLETQGSLSINVQGPPKITVSWQNYAKDYVTLNCLVQSYPKSVMTWILPNGQKLQSNETEMGDDTVSMVTLRRDASLSVSCQAENEFGIDNATLTIESETTSADPTTEPFTFTTSPLSTSAISKTTVSVPVTSTPSRRFQKGGSGVIVAVLIVCVLLLAILGSVLYFLYKKGKMPCGRSGKQDLTKKSNKDAIVMEMNCEEAVLLQGVNGDKKTPNNQ</sequence>
<evidence type="ECO:0000313" key="8">
    <source>
        <dbReference type="Proteomes" id="UP000694580"/>
    </source>
</evidence>
<dbReference type="PANTHER" id="PTHR45889:SF3">
    <property type="entry name" value="CELL ADHESION MOLECULE 4"/>
    <property type="match status" value="1"/>
</dbReference>
<accession>A0AAY4BU74</accession>
<dbReference type="PROSITE" id="PS50835">
    <property type="entry name" value="IG_LIKE"/>
    <property type="match status" value="5"/>
</dbReference>
<keyword evidence="3" id="KW-1015">Disulfide bond</keyword>
<dbReference type="CDD" id="cd00096">
    <property type="entry name" value="Ig"/>
    <property type="match status" value="1"/>
</dbReference>
<feature type="transmembrane region" description="Helical" evidence="5">
    <location>
        <begin position="602"/>
        <end position="625"/>
    </location>
</feature>
<dbReference type="Pfam" id="PF08205">
    <property type="entry name" value="C2-set_2"/>
    <property type="match status" value="1"/>
</dbReference>
<reference evidence="7" key="3">
    <citation type="submission" date="2025-09" db="UniProtKB">
        <authorList>
            <consortium name="Ensembl"/>
        </authorList>
    </citation>
    <scope>IDENTIFICATION</scope>
</reference>
<keyword evidence="2 5" id="KW-0472">Membrane</keyword>
<dbReference type="SUPFAM" id="SSF48726">
    <property type="entry name" value="Immunoglobulin"/>
    <property type="match status" value="5"/>
</dbReference>
<proteinExistence type="predicted"/>
<dbReference type="Pfam" id="PF13927">
    <property type="entry name" value="Ig_3"/>
    <property type="match status" value="1"/>
</dbReference>
<keyword evidence="5" id="KW-1133">Transmembrane helix</keyword>
<feature type="domain" description="Ig-like" evidence="6">
    <location>
        <begin position="294"/>
        <end position="381"/>
    </location>
</feature>
<reference evidence="7" key="2">
    <citation type="submission" date="2025-08" db="UniProtKB">
        <authorList>
            <consortium name="Ensembl"/>
        </authorList>
    </citation>
    <scope>IDENTIFICATION</scope>
</reference>
<feature type="domain" description="Ig-like" evidence="6">
    <location>
        <begin position="387"/>
        <end position="465"/>
    </location>
</feature>
<feature type="domain" description="Ig-like" evidence="6">
    <location>
        <begin position="472"/>
        <end position="558"/>
    </location>
</feature>
<dbReference type="Pfam" id="PF00047">
    <property type="entry name" value="ig"/>
    <property type="match status" value="1"/>
</dbReference>
<dbReference type="InterPro" id="IPR003599">
    <property type="entry name" value="Ig_sub"/>
</dbReference>
<dbReference type="InterPro" id="IPR007110">
    <property type="entry name" value="Ig-like_dom"/>
</dbReference>
<keyword evidence="4" id="KW-0393">Immunoglobulin domain</keyword>
<evidence type="ECO:0000259" key="6">
    <source>
        <dbReference type="PROSITE" id="PS50835"/>
    </source>
</evidence>
<evidence type="ECO:0000256" key="1">
    <source>
        <dbReference type="ARBA" id="ARBA00004167"/>
    </source>
</evidence>
<dbReference type="InterPro" id="IPR036179">
    <property type="entry name" value="Ig-like_dom_sf"/>
</dbReference>
<dbReference type="SMART" id="SM00409">
    <property type="entry name" value="IG"/>
    <property type="match status" value="4"/>
</dbReference>
<dbReference type="Proteomes" id="UP000694580">
    <property type="component" value="Chromosome 2"/>
</dbReference>
<reference evidence="7 8" key="1">
    <citation type="submission" date="2020-06" db="EMBL/GenBank/DDBJ databases">
        <authorList>
            <consortium name="Wellcome Sanger Institute Data Sharing"/>
        </authorList>
    </citation>
    <scope>NUCLEOTIDE SEQUENCE [LARGE SCALE GENOMIC DNA]</scope>
</reference>
<dbReference type="GO" id="GO:0016020">
    <property type="term" value="C:membrane"/>
    <property type="evidence" value="ECO:0007669"/>
    <property type="project" value="UniProtKB-SubCell"/>
</dbReference>
<comment type="subcellular location">
    <subcellularLocation>
        <location evidence="1">Membrane</location>
        <topology evidence="1">Single-pass membrane protein</topology>
    </subcellularLocation>
</comment>
<evidence type="ECO:0000256" key="2">
    <source>
        <dbReference type="ARBA" id="ARBA00023136"/>
    </source>
</evidence>
<dbReference type="InterPro" id="IPR003598">
    <property type="entry name" value="Ig_sub2"/>
</dbReference>
<feature type="domain" description="Ig-like" evidence="6">
    <location>
        <begin position="77"/>
        <end position="177"/>
    </location>
</feature>
<dbReference type="InterPro" id="IPR013151">
    <property type="entry name" value="Immunoglobulin_dom"/>
</dbReference>